<evidence type="ECO:0000256" key="1">
    <source>
        <dbReference type="SAM" id="MobiDB-lite"/>
    </source>
</evidence>
<evidence type="ECO:0000313" key="3">
    <source>
        <dbReference type="Proteomes" id="UP000507222"/>
    </source>
</evidence>
<dbReference type="Proteomes" id="UP000507222">
    <property type="component" value="Unassembled WGS sequence"/>
</dbReference>
<dbReference type="AlphaFoldDB" id="A0A6J5V6Z4"/>
<reference evidence="2 3" key="1">
    <citation type="submission" date="2020-05" db="EMBL/GenBank/DDBJ databases">
        <authorList>
            <person name="Campoy J."/>
            <person name="Schneeberger K."/>
            <person name="Spophaly S."/>
        </authorList>
    </citation>
    <scope>NUCLEOTIDE SEQUENCE [LARGE SCALE GENOMIC DNA]</scope>
    <source>
        <strain evidence="2">PruArmRojPasFocal</strain>
    </source>
</reference>
<dbReference type="EMBL" id="CAEKDK010000006">
    <property type="protein sequence ID" value="CAB4283464.1"/>
    <property type="molecule type" value="Genomic_DNA"/>
</dbReference>
<feature type="region of interest" description="Disordered" evidence="1">
    <location>
        <begin position="19"/>
        <end position="39"/>
    </location>
</feature>
<gene>
    <name evidence="2" type="ORF">CURHAP_LOCUS38033</name>
</gene>
<evidence type="ECO:0000313" key="2">
    <source>
        <dbReference type="EMBL" id="CAB4283464.1"/>
    </source>
</evidence>
<name>A0A6J5V6Z4_PRUAR</name>
<protein>
    <submittedName>
        <fullName evidence="2">Uncharacterized protein</fullName>
    </submittedName>
</protein>
<proteinExistence type="predicted"/>
<organism evidence="2 3">
    <name type="scientific">Prunus armeniaca</name>
    <name type="common">Apricot</name>
    <name type="synonym">Armeniaca vulgaris</name>
    <dbReference type="NCBI Taxonomy" id="36596"/>
    <lineage>
        <taxon>Eukaryota</taxon>
        <taxon>Viridiplantae</taxon>
        <taxon>Streptophyta</taxon>
        <taxon>Embryophyta</taxon>
        <taxon>Tracheophyta</taxon>
        <taxon>Spermatophyta</taxon>
        <taxon>Magnoliopsida</taxon>
        <taxon>eudicotyledons</taxon>
        <taxon>Gunneridae</taxon>
        <taxon>Pentapetalae</taxon>
        <taxon>rosids</taxon>
        <taxon>fabids</taxon>
        <taxon>Rosales</taxon>
        <taxon>Rosaceae</taxon>
        <taxon>Amygdaloideae</taxon>
        <taxon>Amygdaleae</taxon>
        <taxon>Prunus</taxon>
    </lineage>
</organism>
<accession>A0A6J5V6Z4</accession>
<sequence length="91" mass="10232">MDPPLADAYGSRRGWVRPGKVVEPMTRPPGNQEKREGGVRVGIESPMYFRLSPHGHFLEPALGARPILSSKFNIHNKIRNPIRPEVNSDTF</sequence>